<keyword evidence="5 6" id="KW-0408">Iron</keyword>
<evidence type="ECO:0000256" key="1">
    <source>
        <dbReference type="ARBA" id="ARBA00001971"/>
    </source>
</evidence>
<dbReference type="Pfam" id="PF00067">
    <property type="entry name" value="p450"/>
    <property type="match status" value="1"/>
</dbReference>
<dbReference type="PANTHER" id="PTHR24305">
    <property type="entry name" value="CYTOCHROME P450"/>
    <property type="match status" value="1"/>
</dbReference>
<keyword evidence="8" id="KW-0812">Transmembrane</keyword>
<evidence type="ECO:0000256" key="3">
    <source>
        <dbReference type="ARBA" id="ARBA00022617"/>
    </source>
</evidence>
<dbReference type="GO" id="GO:0020037">
    <property type="term" value="F:heme binding"/>
    <property type="evidence" value="ECO:0007669"/>
    <property type="project" value="InterPro"/>
</dbReference>
<organism evidence="9 10">
    <name type="scientific">Cochliobolus heterostrophus (strain C4 / ATCC 48331 / race T)</name>
    <name type="common">Southern corn leaf blight fungus</name>
    <name type="synonym">Bipolaris maydis</name>
    <dbReference type="NCBI Taxonomy" id="665024"/>
    <lineage>
        <taxon>Eukaryota</taxon>
        <taxon>Fungi</taxon>
        <taxon>Dikarya</taxon>
        <taxon>Ascomycota</taxon>
        <taxon>Pezizomycotina</taxon>
        <taxon>Dothideomycetes</taxon>
        <taxon>Pleosporomycetidae</taxon>
        <taxon>Pleosporales</taxon>
        <taxon>Pleosporineae</taxon>
        <taxon>Pleosporaceae</taxon>
        <taxon>Bipolaris</taxon>
    </lineage>
</organism>
<feature type="binding site" description="axial binding residue" evidence="6">
    <location>
        <position position="456"/>
    </location>
    <ligand>
        <name>heme</name>
        <dbReference type="ChEBI" id="CHEBI:30413"/>
    </ligand>
    <ligandPart>
        <name>Fe</name>
        <dbReference type="ChEBI" id="CHEBI:18248"/>
    </ligandPart>
</feature>
<dbReference type="GO" id="GO:0005506">
    <property type="term" value="F:iron ion binding"/>
    <property type="evidence" value="ECO:0007669"/>
    <property type="project" value="InterPro"/>
</dbReference>
<keyword evidence="3 6" id="KW-0349">Heme</keyword>
<reference evidence="10" key="2">
    <citation type="journal article" date="2013" name="PLoS Genet.">
        <title>Comparative genome structure, secondary metabolite, and effector coding capacity across Cochliobolus pathogens.</title>
        <authorList>
            <person name="Condon B.J."/>
            <person name="Leng Y."/>
            <person name="Wu D."/>
            <person name="Bushley K.E."/>
            <person name="Ohm R.A."/>
            <person name="Otillar R."/>
            <person name="Martin J."/>
            <person name="Schackwitz W."/>
            <person name="Grimwood J."/>
            <person name="MohdZainudin N."/>
            <person name="Xue C."/>
            <person name="Wang R."/>
            <person name="Manning V.A."/>
            <person name="Dhillon B."/>
            <person name="Tu Z.J."/>
            <person name="Steffenson B.J."/>
            <person name="Salamov A."/>
            <person name="Sun H."/>
            <person name="Lowry S."/>
            <person name="LaButti K."/>
            <person name="Han J."/>
            <person name="Copeland A."/>
            <person name="Lindquist E."/>
            <person name="Barry K."/>
            <person name="Schmutz J."/>
            <person name="Baker S.E."/>
            <person name="Ciuffetti L.M."/>
            <person name="Grigoriev I.V."/>
            <person name="Zhong S."/>
            <person name="Turgeon B.G."/>
        </authorList>
    </citation>
    <scope>NUCLEOTIDE SEQUENCE [LARGE SCALE GENOMIC DNA]</scope>
    <source>
        <strain evidence="10">C4 / ATCC 48331 / race T</strain>
    </source>
</reference>
<dbReference type="HOGENOM" id="CLU_001570_14_11_1"/>
<dbReference type="OrthoDB" id="1470350at2759"/>
<reference evidence="9 10" key="1">
    <citation type="journal article" date="2012" name="PLoS Pathog.">
        <title>Diverse lifestyles and strategies of plant pathogenesis encoded in the genomes of eighteen Dothideomycetes fungi.</title>
        <authorList>
            <person name="Ohm R.A."/>
            <person name="Feau N."/>
            <person name="Henrissat B."/>
            <person name="Schoch C.L."/>
            <person name="Horwitz B.A."/>
            <person name="Barry K.W."/>
            <person name="Condon B.J."/>
            <person name="Copeland A.C."/>
            <person name="Dhillon B."/>
            <person name="Glaser F."/>
            <person name="Hesse C.N."/>
            <person name="Kosti I."/>
            <person name="LaButti K."/>
            <person name="Lindquist E.A."/>
            <person name="Lucas S."/>
            <person name="Salamov A.A."/>
            <person name="Bradshaw R.E."/>
            <person name="Ciuffetti L."/>
            <person name="Hamelin R.C."/>
            <person name="Kema G.H.J."/>
            <person name="Lawrence C."/>
            <person name="Scott J.A."/>
            <person name="Spatafora J.W."/>
            <person name="Turgeon B.G."/>
            <person name="de Wit P.J.G.M."/>
            <person name="Zhong S."/>
            <person name="Goodwin S.B."/>
            <person name="Grigoriev I.V."/>
        </authorList>
    </citation>
    <scope>NUCLEOTIDE SEQUENCE [LARGE SCALE GENOMIC DNA]</scope>
    <source>
        <strain evidence="10">C4 / ATCC 48331 / race T</strain>
    </source>
</reference>
<dbReference type="Gene3D" id="1.10.630.10">
    <property type="entry name" value="Cytochrome P450"/>
    <property type="match status" value="1"/>
</dbReference>
<sequence>MDVFTNQVLPWLPPLGQTLTTIAILAVVYYITSAIYCIYFHPLSKFPGPKSAAFSRLPFAISAVRGQQYKWMDSLHGRYGKVVRVGPNELTTISSGAWKDLYLQRPQLPKDPHPQTPPLNGADSLFTADGSTHQRMRRTLLNAFNDRALRAQSPIIESHTNLFVQRLRREAAKSADGVIDLAKYYGYAALDIVSDLAYGESFHGLEGDNEHSWIMGFFLGAKFGAVRNHLSYFYPLDRIFGYLFLQLTAKIRKRNWKYTADLVTKRLEMGDLGSSRSDFVSPVIGNINETKEKGITRNELNTHSLAITIAGSQLPTVALTTATYLLLTHPVQLKRLLAEIRSSFQHESDINVVTTAKLPYLGAVIDETLRIHHPTPIHLPRLIPSEGLHVDNEWIPGNTVMGIAMHTTQTSPQNWTEPLAFHPERFLPPTHPLHDARFGKDDMEAFKPFSIGTRNCIGGRVFLAEARILIARTFWNFELSLEPGSRVDDWLDQKAYLVFEPKPLRVRLIEKTI</sequence>
<accession>N4WK10</accession>
<name>N4WK10_COCH4</name>
<comment type="similarity">
    <text evidence="2 7">Belongs to the cytochrome P450 family.</text>
</comment>
<comment type="cofactor">
    <cofactor evidence="1 6">
        <name>heme</name>
        <dbReference type="ChEBI" id="CHEBI:30413"/>
    </cofactor>
</comment>
<evidence type="ECO:0000256" key="8">
    <source>
        <dbReference type="SAM" id="Phobius"/>
    </source>
</evidence>
<keyword evidence="8" id="KW-0472">Membrane</keyword>
<dbReference type="PRINTS" id="PR00463">
    <property type="entry name" value="EP450I"/>
</dbReference>
<evidence type="ECO:0000256" key="7">
    <source>
        <dbReference type="RuleBase" id="RU000461"/>
    </source>
</evidence>
<dbReference type="Proteomes" id="UP000012338">
    <property type="component" value="Unassembled WGS sequence"/>
</dbReference>
<dbReference type="InterPro" id="IPR001128">
    <property type="entry name" value="Cyt_P450"/>
</dbReference>
<keyword evidence="4 6" id="KW-0479">Metal-binding</keyword>
<dbReference type="InterPro" id="IPR036396">
    <property type="entry name" value="Cyt_P450_sf"/>
</dbReference>
<keyword evidence="10" id="KW-1185">Reference proteome</keyword>
<dbReference type="PROSITE" id="PS00086">
    <property type="entry name" value="CYTOCHROME_P450"/>
    <property type="match status" value="1"/>
</dbReference>
<evidence type="ECO:0000256" key="2">
    <source>
        <dbReference type="ARBA" id="ARBA00010617"/>
    </source>
</evidence>
<feature type="transmembrane region" description="Helical" evidence="8">
    <location>
        <begin position="20"/>
        <end position="40"/>
    </location>
</feature>
<gene>
    <name evidence="9" type="ORF">COCC4DRAFT_152744</name>
</gene>
<dbReference type="GO" id="GO:0004497">
    <property type="term" value="F:monooxygenase activity"/>
    <property type="evidence" value="ECO:0007669"/>
    <property type="project" value="UniProtKB-KW"/>
</dbReference>
<dbReference type="GO" id="GO:0016705">
    <property type="term" value="F:oxidoreductase activity, acting on paired donors, with incorporation or reduction of molecular oxygen"/>
    <property type="evidence" value="ECO:0007669"/>
    <property type="project" value="InterPro"/>
</dbReference>
<evidence type="ECO:0000256" key="6">
    <source>
        <dbReference type="PIRSR" id="PIRSR602401-1"/>
    </source>
</evidence>
<dbReference type="EMBL" id="KB733483">
    <property type="protein sequence ID" value="ENH99629.1"/>
    <property type="molecule type" value="Genomic_DNA"/>
</dbReference>
<dbReference type="PRINTS" id="PR00385">
    <property type="entry name" value="P450"/>
</dbReference>
<keyword evidence="7" id="KW-0503">Monooxygenase</keyword>
<dbReference type="InterPro" id="IPR002401">
    <property type="entry name" value="Cyt_P450_E_grp-I"/>
</dbReference>
<evidence type="ECO:0000256" key="4">
    <source>
        <dbReference type="ARBA" id="ARBA00022723"/>
    </source>
</evidence>
<dbReference type="CDD" id="cd11058">
    <property type="entry name" value="CYP60B-like"/>
    <property type="match status" value="1"/>
</dbReference>
<dbReference type="InterPro" id="IPR050121">
    <property type="entry name" value="Cytochrome_P450_monoxygenase"/>
</dbReference>
<proteinExistence type="inferred from homology"/>
<dbReference type="InterPro" id="IPR017972">
    <property type="entry name" value="Cyt_P450_CS"/>
</dbReference>
<evidence type="ECO:0000313" key="9">
    <source>
        <dbReference type="EMBL" id="ENH99629.1"/>
    </source>
</evidence>
<evidence type="ECO:0008006" key="11">
    <source>
        <dbReference type="Google" id="ProtNLM"/>
    </source>
</evidence>
<dbReference type="SUPFAM" id="SSF48264">
    <property type="entry name" value="Cytochrome P450"/>
    <property type="match status" value="1"/>
</dbReference>
<dbReference type="AlphaFoldDB" id="N4WK10"/>
<keyword evidence="7" id="KW-0560">Oxidoreductase</keyword>
<evidence type="ECO:0000256" key="5">
    <source>
        <dbReference type="ARBA" id="ARBA00023004"/>
    </source>
</evidence>
<evidence type="ECO:0000313" key="10">
    <source>
        <dbReference type="Proteomes" id="UP000012338"/>
    </source>
</evidence>
<keyword evidence="8" id="KW-1133">Transmembrane helix</keyword>
<dbReference type="PANTHER" id="PTHR24305:SF210">
    <property type="entry name" value="CYTOCHROME P450 MONOOXYGENASE ASQL-RELATED"/>
    <property type="match status" value="1"/>
</dbReference>
<protein>
    <recommendedName>
        <fullName evidence="11">Cytochrome P450 monooxygenase</fullName>
    </recommendedName>
</protein>